<keyword evidence="2" id="KW-0812">Transmembrane</keyword>
<keyword evidence="4" id="KW-1185">Reference proteome</keyword>
<evidence type="ECO:0000256" key="1">
    <source>
        <dbReference type="SAM" id="MobiDB-lite"/>
    </source>
</evidence>
<evidence type="ECO:0000256" key="2">
    <source>
        <dbReference type="SAM" id="Phobius"/>
    </source>
</evidence>
<feature type="region of interest" description="Disordered" evidence="1">
    <location>
        <begin position="154"/>
        <end position="218"/>
    </location>
</feature>
<feature type="region of interest" description="Disordered" evidence="1">
    <location>
        <begin position="386"/>
        <end position="483"/>
    </location>
</feature>
<dbReference type="AlphaFoldDB" id="A0A9P4K978"/>
<feature type="compositionally biased region" description="Low complexity" evidence="1">
    <location>
        <begin position="171"/>
        <end position="185"/>
    </location>
</feature>
<name>A0A9P4K978_9PLEO</name>
<feature type="compositionally biased region" description="Polar residues" evidence="1">
    <location>
        <begin position="411"/>
        <end position="439"/>
    </location>
</feature>
<feature type="compositionally biased region" description="Basic and acidic residues" evidence="1">
    <location>
        <begin position="445"/>
        <end position="458"/>
    </location>
</feature>
<feature type="transmembrane region" description="Helical" evidence="2">
    <location>
        <begin position="547"/>
        <end position="568"/>
    </location>
</feature>
<feature type="compositionally biased region" description="Basic and acidic residues" evidence="1">
    <location>
        <begin position="189"/>
        <end position="199"/>
    </location>
</feature>
<dbReference type="Proteomes" id="UP000800093">
    <property type="component" value="Unassembled WGS sequence"/>
</dbReference>
<organism evidence="3 4">
    <name type="scientific">Lojkania enalia</name>
    <dbReference type="NCBI Taxonomy" id="147567"/>
    <lineage>
        <taxon>Eukaryota</taxon>
        <taxon>Fungi</taxon>
        <taxon>Dikarya</taxon>
        <taxon>Ascomycota</taxon>
        <taxon>Pezizomycotina</taxon>
        <taxon>Dothideomycetes</taxon>
        <taxon>Pleosporomycetidae</taxon>
        <taxon>Pleosporales</taxon>
        <taxon>Pleosporales incertae sedis</taxon>
        <taxon>Lojkania</taxon>
    </lineage>
</organism>
<keyword evidence="2" id="KW-0472">Membrane</keyword>
<sequence>MSSCCHRSFARHYQFYGILYDVFAQGRRMGIASFLVSPHSSFTSLPAIAHSDLLPSCYQSVLSKPTVRLQTNHLAACLLHPSAFGEGLLIIVSWIAMESPPHFPSNKRHGMHFRNQTPNSYISARFPNPKSDNIALKNISTSTFRTPETIDQALALSPGPLSPPLHQSQNSSLTRQPQSRSRSSSWWMEIRKSPTPKHEPRSRKVNQATIRTDAPDPQPVFESDAFAVHMPTTRIPIIESPPVRVRLPAPSRAQMEAYHAYRQKAQHMRETEYTKEYVPAKVVSYDYAYTNSPITSQPRELNAGLPDIPMLAPAGAFPTSPSVPQHSWTYPRRIVEGPRSISDSSHISIARKPVGLGNIKANDTRPLYQRGDASIGAGATPSLAPKIKIRIKPKTRDPDPVQKESWWSLYNRPSPQSSTNGSRSPSPTKANFACSNHTDTIFDYDTSKPKSPPPERKLTSRWAWLRPASPGVNKPTATQTSTPTMAKATSYLDPFFLHATPSPSHPNTPTASRPASPKKLVRVHSVPPKAESSGGKFDTGLAQIKSFGSLILKLCLLVYALVGLYFLLDAIREAVHALGAPFRAVKWTGGYVWIGGLWLAKVLAKGWERWGVKVALKAGWKGRW</sequence>
<evidence type="ECO:0000313" key="4">
    <source>
        <dbReference type="Proteomes" id="UP000800093"/>
    </source>
</evidence>
<comment type="caution">
    <text evidence="3">The sequence shown here is derived from an EMBL/GenBank/DDBJ whole genome shotgun (WGS) entry which is preliminary data.</text>
</comment>
<accession>A0A9P4K978</accession>
<dbReference type="EMBL" id="ML986619">
    <property type="protein sequence ID" value="KAF2264066.1"/>
    <property type="molecule type" value="Genomic_DNA"/>
</dbReference>
<proteinExistence type="predicted"/>
<protein>
    <submittedName>
        <fullName evidence="3">Uncharacterized protein</fullName>
    </submittedName>
</protein>
<dbReference type="OrthoDB" id="3755781at2759"/>
<keyword evidence="2" id="KW-1133">Transmembrane helix</keyword>
<gene>
    <name evidence="3" type="ORF">CC78DRAFT_253978</name>
</gene>
<evidence type="ECO:0000313" key="3">
    <source>
        <dbReference type="EMBL" id="KAF2264066.1"/>
    </source>
</evidence>
<reference evidence="4" key="1">
    <citation type="journal article" date="2020" name="Stud. Mycol.">
        <title>101 Dothideomycetes genomes: A test case for predicting lifestyles and emergence of pathogens.</title>
        <authorList>
            <person name="Haridas S."/>
            <person name="Albert R."/>
            <person name="Binder M."/>
            <person name="Bloem J."/>
            <person name="LaButti K."/>
            <person name="Salamov A."/>
            <person name="Andreopoulos B."/>
            <person name="Baker S."/>
            <person name="Barry K."/>
            <person name="Bills G."/>
            <person name="Bluhm B."/>
            <person name="Cannon C."/>
            <person name="Castanera R."/>
            <person name="Culley D."/>
            <person name="Daum C."/>
            <person name="Ezra D."/>
            <person name="Gonzalez J."/>
            <person name="Henrissat B."/>
            <person name="Kuo A."/>
            <person name="Liang C."/>
            <person name="Lipzen A."/>
            <person name="Lutzoni F."/>
            <person name="Magnuson J."/>
            <person name="Mondo S."/>
            <person name="Nolan M."/>
            <person name="Ohm R."/>
            <person name="Pangilinan J."/>
            <person name="Park H.-J."/>
            <person name="Ramirez L."/>
            <person name="Alfaro M."/>
            <person name="Sun H."/>
            <person name="Tritt A."/>
            <person name="Yoshinaga Y."/>
            <person name="Zwiers L.-H."/>
            <person name="Turgeon B."/>
            <person name="Goodwin S."/>
            <person name="Spatafora J."/>
            <person name="Crous P."/>
            <person name="Grigoriev I."/>
        </authorList>
    </citation>
    <scope>NUCLEOTIDE SEQUENCE [LARGE SCALE GENOMIC DNA]</scope>
    <source>
        <strain evidence="4">CBS 304.66</strain>
    </source>
</reference>